<evidence type="ECO:0000256" key="6">
    <source>
        <dbReference type="ARBA" id="ARBA00022833"/>
    </source>
</evidence>
<name>A0A8B7U9T0_CASCN</name>
<comment type="subcellular location">
    <subcellularLocation>
        <location evidence="2">Nucleus</location>
    </subcellularLocation>
</comment>
<dbReference type="Pfam" id="PF13836">
    <property type="entry name" value="DUF4195"/>
    <property type="match status" value="1"/>
</dbReference>
<dbReference type="InterPro" id="IPR050527">
    <property type="entry name" value="Snail/Krueppel_Znf"/>
</dbReference>
<accession>A0A8B7U9T0</accession>
<feature type="compositionally biased region" description="Basic and acidic residues" evidence="12">
    <location>
        <begin position="245"/>
        <end position="261"/>
    </location>
</feature>
<dbReference type="PROSITE" id="PS00028">
    <property type="entry name" value="ZINC_FINGER_C2H2_1"/>
    <property type="match status" value="4"/>
</dbReference>
<evidence type="ECO:0000313" key="16">
    <source>
        <dbReference type="RefSeq" id="XP_020016462.1"/>
    </source>
</evidence>
<dbReference type="GeneID" id="109684484"/>
<dbReference type="GO" id="GO:0000981">
    <property type="term" value="F:DNA-binding transcription factor activity, RNA polymerase II-specific"/>
    <property type="evidence" value="ECO:0007669"/>
    <property type="project" value="TreeGrafter"/>
</dbReference>
<keyword evidence="15" id="KW-1185">Reference proteome</keyword>
<dbReference type="RefSeq" id="XP_073917257.1">
    <property type="nucleotide sequence ID" value="XM_074061156.1"/>
</dbReference>
<evidence type="ECO:0000313" key="17">
    <source>
        <dbReference type="RefSeq" id="XP_020016463.1"/>
    </source>
</evidence>
<evidence type="ECO:0000256" key="4">
    <source>
        <dbReference type="ARBA" id="ARBA00022737"/>
    </source>
</evidence>
<keyword evidence="6" id="KW-0862">Zinc</keyword>
<feature type="region of interest" description="Disordered" evidence="12">
    <location>
        <begin position="1"/>
        <end position="20"/>
    </location>
</feature>
<evidence type="ECO:0000256" key="3">
    <source>
        <dbReference type="ARBA" id="ARBA00022723"/>
    </source>
</evidence>
<protein>
    <submittedName>
        <fullName evidence="16 17">Zinc finger protein 280B-like</fullName>
    </submittedName>
</protein>
<evidence type="ECO:0000256" key="8">
    <source>
        <dbReference type="ARBA" id="ARBA00023125"/>
    </source>
</evidence>
<dbReference type="RefSeq" id="XP_020016464.1">
    <property type="nucleotide sequence ID" value="XM_020160875.1"/>
</dbReference>
<dbReference type="InterPro" id="IPR036236">
    <property type="entry name" value="Znf_C2H2_sf"/>
</dbReference>
<feature type="domain" description="C2H2-type" evidence="13">
    <location>
        <begin position="346"/>
        <end position="374"/>
    </location>
</feature>
<dbReference type="Proteomes" id="UP001732720">
    <property type="component" value="Chromosome 18"/>
</dbReference>
<evidence type="ECO:0000313" key="14">
    <source>
        <dbReference type="Ensembl" id="ENSCCNP00000031345.1"/>
    </source>
</evidence>
<keyword evidence="9" id="KW-0804">Transcription</keyword>
<keyword evidence="4" id="KW-0677">Repeat</keyword>
<dbReference type="RefSeq" id="XP_073917260.1">
    <property type="nucleotide sequence ID" value="XM_074061159.1"/>
</dbReference>
<dbReference type="Gene3D" id="3.30.160.60">
    <property type="entry name" value="Classic Zinc Finger"/>
    <property type="match status" value="1"/>
</dbReference>
<feature type="region of interest" description="Disordered" evidence="12">
    <location>
        <begin position="79"/>
        <end position="98"/>
    </location>
</feature>
<evidence type="ECO:0000256" key="5">
    <source>
        <dbReference type="ARBA" id="ARBA00022771"/>
    </source>
</evidence>
<keyword evidence="8" id="KW-0238">DNA-binding</keyword>
<dbReference type="InterPro" id="IPR013087">
    <property type="entry name" value="Znf_C2H2_type"/>
</dbReference>
<dbReference type="RefSeq" id="XP_020016463.1">
    <property type="nucleotide sequence ID" value="XM_020160874.1"/>
</dbReference>
<evidence type="ECO:0000256" key="11">
    <source>
        <dbReference type="PROSITE-ProRule" id="PRU00042"/>
    </source>
</evidence>
<dbReference type="PANTHER" id="PTHR24388">
    <property type="entry name" value="ZINC FINGER PROTEIN"/>
    <property type="match status" value="1"/>
</dbReference>
<sequence>MEQPCLLCEEEQNPEPEKRLKETKEIDDEDAELIFVGVERVNEDAELIFVGVTSNSKPVVSNILNRVTPGSCSRRKKYGRLRKKNAHRVQPTSPMASTSETVIVLPASPSESRSTDSPIIIEPLSIPDYKDNSPQVVPARSSELCSPVVTFTSSLHHPVSAGLSVGDVNESPCTAKRRSTSEVNSINPQRPKLSDGIIEGCSSTLSPLGIFHTVSPQQSTPSSDVPASLSHVQNEVLSPTAFPKDSAHLKPTDLNPDRENGLTKIDFSSPASPNKNADPKKENLIMLLSDFYYGHYKGDGHPKQKTYATFKCLCCLKFLKNVKFMNHVKRYLELEKQRSDSWENPTTCQHCHRQFPTPFQLELHVDSVHTTQEPSSICKICELSFETDQVLLQHMKDNHKPGEMPYVCQVCNYRSSAFADVEAHFTKCHVNTKNLLCPFCLKIFKAGTPYMCHYRGHWERSVHQCSKCRLQFLTFKEKMEHKTQCHQMFKKPKQLEGLPPETKVIIQVSLGPVQPESANIASITVSTTDCELSSPKSKSRISKKLH</sequence>
<dbReference type="PROSITE" id="PS50157">
    <property type="entry name" value="ZINC_FINGER_C2H2_2"/>
    <property type="match status" value="1"/>
</dbReference>
<dbReference type="SUPFAM" id="SSF57667">
    <property type="entry name" value="beta-beta-alpha zinc fingers"/>
    <property type="match status" value="1"/>
</dbReference>
<dbReference type="RefSeq" id="XP_073917259.1">
    <property type="nucleotide sequence ID" value="XM_074061158.1"/>
</dbReference>
<evidence type="ECO:0000256" key="1">
    <source>
        <dbReference type="ARBA" id="ARBA00003729"/>
    </source>
</evidence>
<evidence type="ECO:0000259" key="13">
    <source>
        <dbReference type="PROSITE" id="PS50157"/>
    </source>
</evidence>
<dbReference type="FunFam" id="3.30.160.60:FF:000298">
    <property type="entry name" value="zinc finger protein 280D isoform X1"/>
    <property type="match status" value="1"/>
</dbReference>
<dbReference type="AlphaFoldDB" id="A0A8B7U9T0"/>
<proteinExistence type="predicted"/>
<dbReference type="RefSeq" id="XP_020016462.1">
    <property type="nucleotide sequence ID" value="XM_020160873.1"/>
</dbReference>
<keyword evidence="3" id="KW-0479">Metal-binding</keyword>
<evidence type="ECO:0000256" key="7">
    <source>
        <dbReference type="ARBA" id="ARBA00023015"/>
    </source>
</evidence>
<keyword evidence="7" id="KW-0805">Transcription regulation</keyword>
<dbReference type="SMART" id="SM00355">
    <property type="entry name" value="ZnF_C2H2"/>
    <property type="match status" value="5"/>
</dbReference>
<dbReference type="GO" id="GO:0005634">
    <property type="term" value="C:nucleus"/>
    <property type="evidence" value="ECO:0007669"/>
    <property type="project" value="UniProtKB-SubCell"/>
</dbReference>
<evidence type="ECO:0000313" key="15">
    <source>
        <dbReference type="Proteomes" id="UP001732720"/>
    </source>
</evidence>
<organism evidence="17">
    <name type="scientific">Castor canadensis</name>
    <name type="common">American beaver</name>
    <dbReference type="NCBI Taxonomy" id="51338"/>
    <lineage>
        <taxon>Eukaryota</taxon>
        <taxon>Metazoa</taxon>
        <taxon>Chordata</taxon>
        <taxon>Craniata</taxon>
        <taxon>Vertebrata</taxon>
        <taxon>Euteleostomi</taxon>
        <taxon>Mammalia</taxon>
        <taxon>Eutheria</taxon>
        <taxon>Euarchontoglires</taxon>
        <taxon>Glires</taxon>
        <taxon>Rodentia</taxon>
        <taxon>Castorimorpha</taxon>
        <taxon>Castoridae</taxon>
        <taxon>Castor</taxon>
    </lineage>
</organism>
<dbReference type="GO" id="GO:0000978">
    <property type="term" value="F:RNA polymerase II cis-regulatory region sequence-specific DNA binding"/>
    <property type="evidence" value="ECO:0007669"/>
    <property type="project" value="TreeGrafter"/>
</dbReference>
<reference evidence="14" key="1">
    <citation type="submission" date="2023-09" db="UniProtKB">
        <authorList>
            <consortium name="Ensembl"/>
        </authorList>
    </citation>
    <scope>IDENTIFICATION</scope>
</reference>
<dbReference type="InterPro" id="IPR025243">
    <property type="entry name" value="DUF4195"/>
</dbReference>
<dbReference type="OrthoDB" id="10032537at2759"/>
<gene>
    <name evidence="14 16 17 18" type="primary">LOC109684484</name>
</gene>
<keyword evidence="5 11" id="KW-0863">Zinc-finger</keyword>
<dbReference type="RefSeq" id="XP_073917258.1">
    <property type="nucleotide sequence ID" value="XM_074061157.1"/>
</dbReference>
<keyword evidence="10" id="KW-0539">Nucleus</keyword>
<dbReference type="Ensembl" id="ENSCCNT00000039411.1">
    <property type="protein sequence ID" value="ENSCCNP00000031345.1"/>
    <property type="gene ID" value="ENSCCNG00000029863.1"/>
</dbReference>
<evidence type="ECO:0000256" key="9">
    <source>
        <dbReference type="ARBA" id="ARBA00023163"/>
    </source>
</evidence>
<evidence type="ECO:0000256" key="12">
    <source>
        <dbReference type="SAM" id="MobiDB-lite"/>
    </source>
</evidence>
<dbReference type="GO" id="GO:0008270">
    <property type="term" value="F:zinc ion binding"/>
    <property type="evidence" value="ECO:0007669"/>
    <property type="project" value="UniProtKB-KW"/>
</dbReference>
<dbReference type="PANTHER" id="PTHR24388:SF56">
    <property type="entry name" value="ZINC FINGER PROTEIN 280B"/>
    <property type="match status" value="1"/>
</dbReference>
<evidence type="ECO:0000256" key="10">
    <source>
        <dbReference type="ARBA" id="ARBA00023242"/>
    </source>
</evidence>
<evidence type="ECO:0000256" key="2">
    <source>
        <dbReference type="ARBA" id="ARBA00004123"/>
    </source>
</evidence>
<feature type="region of interest" description="Disordered" evidence="12">
    <location>
        <begin position="172"/>
        <end position="195"/>
    </location>
</feature>
<evidence type="ECO:0000313" key="18">
    <source>
        <dbReference type="RefSeq" id="XP_020016464.1"/>
    </source>
</evidence>
<reference evidence="16 17" key="2">
    <citation type="submission" date="2025-04" db="UniProtKB">
        <authorList>
            <consortium name="RefSeq"/>
        </authorList>
    </citation>
    <scope>IDENTIFICATION</scope>
    <source>
        <tissue evidence="16 17">Leukocyte</tissue>
    </source>
</reference>
<feature type="region of interest" description="Disordered" evidence="12">
    <location>
        <begin position="240"/>
        <end position="280"/>
    </location>
</feature>
<dbReference type="KEGG" id="ccan:109684484"/>
<comment type="function">
    <text evidence="1">May function as a transcription factor.</text>
</comment>